<dbReference type="NCBIfam" id="TIGR00711">
    <property type="entry name" value="efflux_EmrB"/>
    <property type="match status" value="1"/>
</dbReference>
<dbReference type="Pfam" id="PF07690">
    <property type="entry name" value="MFS_1"/>
    <property type="match status" value="1"/>
</dbReference>
<feature type="transmembrane region" description="Helical" evidence="7">
    <location>
        <begin position="30"/>
        <end position="56"/>
    </location>
</feature>
<dbReference type="InterPro" id="IPR020846">
    <property type="entry name" value="MFS_dom"/>
</dbReference>
<proteinExistence type="predicted"/>
<dbReference type="GO" id="GO:0005886">
    <property type="term" value="C:plasma membrane"/>
    <property type="evidence" value="ECO:0007669"/>
    <property type="project" value="UniProtKB-SubCell"/>
</dbReference>
<keyword evidence="3" id="KW-1003">Cell membrane</keyword>
<dbReference type="KEGG" id="nah:F5544_33275"/>
<evidence type="ECO:0000256" key="4">
    <source>
        <dbReference type="ARBA" id="ARBA00022692"/>
    </source>
</evidence>
<dbReference type="EMBL" id="CP046172">
    <property type="protein sequence ID" value="QIS14491.1"/>
    <property type="molecule type" value="Genomic_DNA"/>
</dbReference>
<feature type="transmembrane region" description="Helical" evidence="7">
    <location>
        <begin position="482"/>
        <end position="509"/>
    </location>
</feature>
<evidence type="ECO:0000256" key="7">
    <source>
        <dbReference type="SAM" id="Phobius"/>
    </source>
</evidence>
<feature type="transmembrane region" description="Helical" evidence="7">
    <location>
        <begin position="183"/>
        <end position="207"/>
    </location>
</feature>
<feature type="transmembrane region" description="Helical" evidence="7">
    <location>
        <begin position="375"/>
        <end position="401"/>
    </location>
</feature>
<dbReference type="InterPro" id="IPR004638">
    <property type="entry name" value="EmrB-like"/>
</dbReference>
<keyword evidence="2" id="KW-0813">Transport</keyword>
<feature type="transmembrane region" description="Helical" evidence="7">
    <location>
        <begin position="422"/>
        <end position="439"/>
    </location>
</feature>
<dbReference type="PRINTS" id="PR01036">
    <property type="entry name" value="TCRTETB"/>
</dbReference>
<comment type="subcellular location">
    <subcellularLocation>
        <location evidence="1">Cell membrane</location>
        <topology evidence="1">Multi-pass membrane protein</topology>
    </subcellularLocation>
</comment>
<dbReference type="InterPro" id="IPR011701">
    <property type="entry name" value="MFS"/>
</dbReference>
<dbReference type="PROSITE" id="PS50850">
    <property type="entry name" value="MFS"/>
    <property type="match status" value="1"/>
</dbReference>
<dbReference type="CDD" id="cd17321">
    <property type="entry name" value="MFS_MMR_MDR_like"/>
    <property type="match status" value="1"/>
</dbReference>
<keyword evidence="10" id="KW-1185">Reference proteome</keyword>
<organism evidence="9 10">
    <name type="scientific">Nocardia arthritidis</name>
    <dbReference type="NCBI Taxonomy" id="228602"/>
    <lineage>
        <taxon>Bacteria</taxon>
        <taxon>Bacillati</taxon>
        <taxon>Actinomycetota</taxon>
        <taxon>Actinomycetes</taxon>
        <taxon>Mycobacteriales</taxon>
        <taxon>Nocardiaceae</taxon>
        <taxon>Nocardia</taxon>
    </lineage>
</organism>
<evidence type="ECO:0000313" key="10">
    <source>
        <dbReference type="Proteomes" id="UP000503540"/>
    </source>
</evidence>
<dbReference type="AlphaFoldDB" id="A0A6G9YMT0"/>
<evidence type="ECO:0000259" key="8">
    <source>
        <dbReference type="PROSITE" id="PS50850"/>
    </source>
</evidence>
<feature type="transmembrane region" description="Helical" evidence="7">
    <location>
        <begin position="156"/>
        <end position="177"/>
    </location>
</feature>
<keyword evidence="5 7" id="KW-1133">Transmembrane helix</keyword>
<evidence type="ECO:0000313" key="9">
    <source>
        <dbReference type="EMBL" id="QIS14491.1"/>
    </source>
</evidence>
<dbReference type="PANTHER" id="PTHR42718:SF42">
    <property type="entry name" value="EXPORT PROTEIN"/>
    <property type="match status" value="1"/>
</dbReference>
<accession>A0A6G9YMT0</accession>
<feature type="transmembrane region" description="Helical" evidence="7">
    <location>
        <begin position="287"/>
        <end position="310"/>
    </location>
</feature>
<keyword evidence="4 7" id="KW-0812">Transmembrane</keyword>
<feature type="transmembrane region" description="Helical" evidence="7">
    <location>
        <begin position="219"/>
        <end position="237"/>
    </location>
</feature>
<gene>
    <name evidence="9" type="ORF">F5544_33275</name>
</gene>
<dbReference type="PANTHER" id="PTHR42718">
    <property type="entry name" value="MAJOR FACILITATOR SUPERFAMILY MULTIDRUG TRANSPORTER MFSC"/>
    <property type="match status" value="1"/>
</dbReference>
<feature type="transmembrane region" description="Helical" evidence="7">
    <location>
        <begin position="68"/>
        <end position="86"/>
    </location>
</feature>
<feature type="transmembrane region" description="Helical" evidence="7">
    <location>
        <begin position="322"/>
        <end position="339"/>
    </location>
</feature>
<dbReference type="SUPFAM" id="SSF103473">
    <property type="entry name" value="MFS general substrate transporter"/>
    <property type="match status" value="1"/>
</dbReference>
<dbReference type="GO" id="GO:0022857">
    <property type="term" value="F:transmembrane transporter activity"/>
    <property type="evidence" value="ECO:0007669"/>
    <property type="project" value="InterPro"/>
</dbReference>
<feature type="domain" description="Major facilitator superfamily (MFS) profile" evidence="8">
    <location>
        <begin position="32"/>
        <end position="513"/>
    </location>
</feature>
<evidence type="ECO:0000256" key="5">
    <source>
        <dbReference type="ARBA" id="ARBA00022989"/>
    </source>
</evidence>
<feature type="transmembrane region" description="Helical" evidence="7">
    <location>
        <begin position="122"/>
        <end position="144"/>
    </location>
</feature>
<feature type="transmembrane region" description="Helical" evidence="7">
    <location>
        <begin position="98"/>
        <end position="116"/>
    </location>
</feature>
<evidence type="ECO:0000256" key="1">
    <source>
        <dbReference type="ARBA" id="ARBA00004651"/>
    </source>
</evidence>
<dbReference type="Proteomes" id="UP000503540">
    <property type="component" value="Chromosome"/>
</dbReference>
<evidence type="ECO:0000256" key="6">
    <source>
        <dbReference type="ARBA" id="ARBA00023136"/>
    </source>
</evidence>
<protein>
    <submittedName>
        <fullName evidence="9">DHA2 family efflux MFS transporter permease subunit</fullName>
    </submittedName>
</protein>
<keyword evidence="6 7" id="KW-0472">Membrane</keyword>
<dbReference type="InterPro" id="IPR036259">
    <property type="entry name" value="MFS_trans_sf"/>
</dbReference>
<evidence type="ECO:0000256" key="2">
    <source>
        <dbReference type="ARBA" id="ARBA00022448"/>
    </source>
</evidence>
<name>A0A6G9YMT0_9NOCA</name>
<feature type="transmembrane region" description="Helical" evidence="7">
    <location>
        <begin position="249"/>
        <end position="266"/>
    </location>
</feature>
<sequence>MLQKSESTPIRSSTLTRELSFMSDLGARRWWAVGALVLASLVIGFDVTILNLALPAMAEDLHATTSDLQWFITAYTLVFAAGMIPSGMLGDRFGRKRVLLTALVIFGAASIAAAYSDSPGTFIASRVLLGLGAAALMPTILALLPVMFAEEERQKAIGAVAGAAMLAFPIGPILGGLLLDHFWWGSVFLINVPVVILALLAVAMWLPESRSETAKRIDYLGIALSSGALAALTYGVIQAGESGWGATKTYWPLIGGAVALALFVLWENRIDDPIVDLSLFRTGGFSAGTVLGTVVNFTMFGVLFAMPQYYQAILGTDAMGSGLRLLPMVIGMLFGLSSAEKLAAAIGQKAAVGLGFALLAGGLCVGTLMDVHSGTGFAAIWTAVYGLGLGLALPTAMNAALGALSANNAGVGSGVNQSIRTIGGSFGAAILGSLLNSAYRDRLDLAGVPDAAAHAVRESVFGGLSVARAINSPALADTVSGAFVHGLTTILLVSGGLGILGTALAVLLLPRRVGPAPDRIAQSEHEQPAV</sequence>
<feature type="transmembrane region" description="Helical" evidence="7">
    <location>
        <begin position="351"/>
        <end position="369"/>
    </location>
</feature>
<reference evidence="9 10" key="1">
    <citation type="journal article" date="2019" name="ACS Chem. Biol.">
        <title>Identification and Mobilization of a Cryptic Antibiotic Biosynthesis Gene Locus from a Human-Pathogenic Nocardia Isolate.</title>
        <authorList>
            <person name="Herisse M."/>
            <person name="Ishida K."/>
            <person name="Porter J.L."/>
            <person name="Howden B."/>
            <person name="Hertweck C."/>
            <person name="Stinear T.P."/>
            <person name="Pidot S.J."/>
        </authorList>
    </citation>
    <scope>NUCLEOTIDE SEQUENCE [LARGE SCALE GENOMIC DNA]</scope>
    <source>
        <strain evidence="9 10">AUSMDU00012717</strain>
    </source>
</reference>
<dbReference type="Gene3D" id="1.20.1250.20">
    <property type="entry name" value="MFS general substrate transporter like domains"/>
    <property type="match status" value="1"/>
</dbReference>
<evidence type="ECO:0000256" key="3">
    <source>
        <dbReference type="ARBA" id="ARBA00022475"/>
    </source>
</evidence>